<dbReference type="Gene3D" id="3.50.50.60">
    <property type="entry name" value="FAD/NAD(P)-binding domain"/>
    <property type="match status" value="1"/>
</dbReference>
<reference evidence="1" key="1">
    <citation type="submission" date="2023-10" db="EMBL/GenBank/DDBJ databases">
        <authorList>
            <person name="Chen Y."/>
            <person name="Shah S."/>
            <person name="Dougan E. K."/>
            <person name="Thang M."/>
            <person name="Chan C."/>
        </authorList>
    </citation>
    <scope>NUCLEOTIDE SEQUENCE [LARGE SCALE GENOMIC DNA]</scope>
</reference>
<comment type="caution">
    <text evidence="1">The sequence shown here is derived from an EMBL/GenBank/DDBJ whole genome shotgun (WGS) entry which is preliminary data.</text>
</comment>
<protein>
    <recommendedName>
        <fullName evidence="3">FAD dependent oxidoreductase domain-containing protein</fullName>
    </recommendedName>
</protein>
<accession>A0ABN9XC27</accession>
<organism evidence="1 2">
    <name type="scientific">Prorocentrum cordatum</name>
    <dbReference type="NCBI Taxonomy" id="2364126"/>
    <lineage>
        <taxon>Eukaryota</taxon>
        <taxon>Sar</taxon>
        <taxon>Alveolata</taxon>
        <taxon>Dinophyceae</taxon>
        <taxon>Prorocentrales</taxon>
        <taxon>Prorocentraceae</taxon>
        <taxon>Prorocentrum</taxon>
    </lineage>
</organism>
<gene>
    <name evidence="1" type="ORF">PCOR1329_LOCUS74324</name>
</gene>
<dbReference type="Proteomes" id="UP001189429">
    <property type="component" value="Unassembled WGS sequence"/>
</dbReference>
<dbReference type="EMBL" id="CAUYUJ010020065">
    <property type="protein sequence ID" value="CAK0895629.1"/>
    <property type="molecule type" value="Genomic_DNA"/>
</dbReference>
<sequence length="107" mass="10913">MVPDLKRYEGRLGRGDATVDGGYYTVTTDARPLIGPRGPANAFLCGGMGTYGLMASPAAGELAALHALGGELPSYAGACSWPRQDAPPLVGGHVDLLDDSASMSPPP</sequence>
<evidence type="ECO:0008006" key="3">
    <source>
        <dbReference type="Google" id="ProtNLM"/>
    </source>
</evidence>
<name>A0ABN9XC27_9DINO</name>
<keyword evidence="2" id="KW-1185">Reference proteome</keyword>
<dbReference type="InterPro" id="IPR036188">
    <property type="entry name" value="FAD/NAD-bd_sf"/>
</dbReference>
<evidence type="ECO:0000313" key="2">
    <source>
        <dbReference type="Proteomes" id="UP001189429"/>
    </source>
</evidence>
<evidence type="ECO:0000313" key="1">
    <source>
        <dbReference type="EMBL" id="CAK0895629.1"/>
    </source>
</evidence>
<proteinExistence type="predicted"/>